<dbReference type="Pfam" id="PF00561">
    <property type="entry name" value="Abhydrolase_1"/>
    <property type="match status" value="1"/>
</dbReference>
<feature type="signal peptide" evidence="1">
    <location>
        <begin position="1"/>
        <end position="29"/>
    </location>
</feature>
<dbReference type="GO" id="GO:0016787">
    <property type="term" value="F:hydrolase activity"/>
    <property type="evidence" value="ECO:0007669"/>
    <property type="project" value="UniProtKB-KW"/>
</dbReference>
<sequence length="467" mass="50170">MHPARPARFLVAIPLLLSVLLAGCSTDEAPPPLPAELACQAGAWRMDSGELLALSPVTGGLRYRLIDGRSGVFAPPGSGAVFTAREGWRDEDSPPVATATFEPCPAGRMQFALEGGPSGGARRIALEAHDTSFRSGDVTLRGRLVLPEGAAGPVPLAVLLHGSEDYSAVDIYPTQYLLPAQGVAVLVYDKRGTGGSEGEYTQDFHVLADDAVAALGEARRLRPAGFSRAGFVGGSQGGWIAPLAASKVDVDYVAALFGMAEGALAEDREQVMDDLRAAGHGPEVLERAREITDATARVMASGFTEGYEQLAAVQEVYGDEPWFADIQGEFSGRVLEIPSWSPQWLVRSIAMRSVQGTSWDYEPLPVLAALEVPQLWVIAAEDREAPNVETLRRLRALQAQGRPVDLVVFPGTDHGIYQFVEEDGERVMLRHPEGYLRLLAEWIAEPELRGPYGDALVEPRRDGPPSS</sequence>
<comment type="caution">
    <text evidence="3">The sequence shown here is derived from an EMBL/GenBank/DDBJ whole genome shotgun (WGS) entry which is preliminary data.</text>
</comment>
<dbReference type="InterPro" id="IPR000073">
    <property type="entry name" value="AB_hydrolase_1"/>
</dbReference>
<evidence type="ECO:0000259" key="2">
    <source>
        <dbReference type="Pfam" id="PF00561"/>
    </source>
</evidence>
<feature type="domain" description="AB hydrolase-1" evidence="2">
    <location>
        <begin position="158"/>
        <end position="416"/>
    </location>
</feature>
<dbReference type="PROSITE" id="PS51257">
    <property type="entry name" value="PROKAR_LIPOPROTEIN"/>
    <property type="match status" value="1"/>
</dbReference>
<reference evidence="3 4" key="1">
    <citation type="submission" date="2023-04" db="EMBL/GenBank/DDBJ databases">
        <title>Luteimonas endophyticus RD2P54.</title>
        <authorList>
            <person name="Sun J.-Q."/>
        </authorList>
    </citation>
    <scope>NUCLEOTIDE SEQUENCE [LARGE SCALE GENOMIC DNA]</scope>
    <source>
        <strain evidence="3 4">RD2P54</strain>
    </source>
</reference>
<keyword evidence="3" id="KW-0378">Hydrolase</keyword>
<dbReference type="Proteomes" id="UP001156940">
    <property type="component" value="Unassembled WGS sequence"/>
</dbReference>
<evidence type="ECO:0000313" key="3">
    <source>
        <dbReference type="EMBL" id="MDH5823492.1"/>
    </source>
</evidence>
<gene>
    <name evidence="3" type="ORF">QFW77_10895</name>
</gene>
<dbReference type="PANTHER" id="PTHR43265">
    <property type="entry name" value="ESTERASE ESTD"/>
    <property type="match status" value="1"/>
</dbReference>
<keyword evidence="4" id="KW-1185">Reference proteome</keyword>
<name>A0ABT6JA76_9GAMM</name>
<dbReference type="RefSeq" id="WP_280574688.1">
    <property type="nucleotide sequence ID" value="NZ_JARXRM010000032.1"/>
</dbReference>
<dbReference type="InterPro" id="IPR029058">
    <property type="entry name" value="AB_hydrolase_fold"/>
</dbReference>
<dbReference type="PANTHER" id="PTHR43265:SF1">
    <property type="entry name" value="ESTERASE ESTD"/>
    <property type="match status" value="1"/>
</dbReference>
<proteinExistence type="predicted"/>
<feature type="chain" id="PRO_5047256155" evidence="1">
    <location>
        <begin position="30"/>
        <end position="467"/>
    </location>
</feature>
<dbReference type="InterPro" id="IPR053145">
    <property type="entry name" value="AB_hydrolase_Est10"/>
</dbReference>
<keyword evidence="1" id="KW-0732">Signal</keyword>
<evidence type="ECO:0000256" key="1">
    <source>
        <dbReference type="SAM" id="SignalP"/>
    </source>
</evidence>
<dbReference type="EMBL" id="JARXRM010000032">
    <property type="protein sequence ID" value="MDH5823492.1"/>
    <property type="molecule type" value="Genomic_DNA"/>
</dbReference>
<accession>A0ABT6JA76</accession>
<dbReference type="SUPFAM" id="SSF53474">
    <property type="entry name" value="alpha/beta-Hydrolases"/>
    <property type="match status" value="1"/>
</dbReference>
<protein>
    <submittedName>
        <fullName evidence="3">Alpha/beta fold hydrolase</fullName>
    </submittedName>
</protein>
<dbReference type="Gene3D" id="3.40.50.1820">
    <property type="entry name" value="alpha/beta hydrolase"/>
    <property type="match status" value="1"/>
</dbReference>
<organism evidence="3 4">
    <name type="scientific">Luteimonas endophytica</name>
    <dbReference type="NCBI Taxonomy" id="3042023"/>
    <lineage>
        <taxon>Bacteria</taxon>
        <taxon>Pseudomonadati</taxon>
        <taxon>Pseudomonadota</taxon>
        <taxon>Gammaproteobacteria</taxon>
        <taxon>Lysobacterales</taxon>
        <taxon>Lysobacteraceae</taxon>
        <taxon>Luteimonas</taxon>
    </lineage>
</organism>
<evidence type="ECO:0000313" key="4">
    <source>
        <dbReference type="Proteomes" id="UP001156940"/>
    </source>
</evidence>